<name>A0A545UW24_9HYPO</name>
<accession>A0A545UW24</accession>
<organism evidence="1 2">
    <name type="scientific">Cordyceps javanica</name>
    <dbReference type="NCBI Taxonomy" id="43265"/>
    <lineage>
        <taxon>Eukaryota</taxon>
        <taxon>Fungi</taxon>
        <taxon>Dikarya</taxon>
        <taxon>Ascomycota</taxon>
        <taxon>Pezizomycotina</taxon>
        <taxon>Sordariomycetes</taxon>
        <taxon>Hypocreomycetidae</taxon>
        <taxon>Hypocreales</taxon>
        <taxon>Cordycipitaceae</taxon>
        <taxon>Cordyceps</taxon>
    </lineage>
</organism>
<dbReference type="EMBL" id="SPUK01000011">
    <property type="protein sequence ID" value="TQV93656.1"/>
    <property type="molecule type" value="Genomic_DNA"/>
</dbReference>
<evidence type="ECO:0000313" key="1">
    <source>
        <dbReference type="EMBL" id="TQV93656.1"/>
    </source>
</evidence>
<sequence length="172" mass="19105">MTECCSAYESLMLNMPFNDSKLVFNVFCSLPCSSVDIGKSNIIVKSPNAGNFPHRWLTDAASTHHAAARQKSTLYICTSLSLWSSVFGTGAVVQVGRDLYRRSMPFAPAKAAFTAPQLSLSMDARDPSATVLDTYAMARLVMPKREKELRKLSLFAPHLWPSVVVARMSRRW</sequence>
<proteinExistence type="predicted"/>
<comment type="caution">
    <text evidence="1">The sequence shown here is derived from an EMBL/GenBank/DDBJ whole genome shotgun (WGS) entry which is preliminary data.</text>
</comment>
<dbReference type="Proteomes" id="UP000315783">
    <property type="component" value="Unassembled WGS sequence"/>
</dbReference>
<gene>
    <name evidence="1" type="ORF">IF1G_07388</name>
</gene>
<reference evidence="1 2" key="1">
    <citation type="journal article" date="2019" name="Appl. Microbiol. Biotechnol.">
        <title>Genome sequence of Isaria javanica and comparative genome analysis insights into family S53 peptidase evolution in fungal entomopathogens.</title>
        <authorList>
            <person name="Lin R."/>
            <person name="Zhang X."/>
            <person name="Xin B."/>
            <person name="Zou M."/>
            <person name="Gao Y."/>
            <person name="Qin F."/>
            <person name="Hu Q."/>
            <person name="Xie B."/>
            <person name="Cheng X."/>
        </authorList>
    </citation>
    <scope>NUCLEOTIDE SEQUENCE [LARGE SCALE GENOMIC DNA]</scope>
    <source>
        <strain evidence="1 2">IJ1G</strain>
    </source>
</reference>
<protein>
    <submittedName>
        <fullName evidence="1">Uncharacterized protein</fullName>
    </submittedName>
</protein>
<evidence type="ECO:0000313" key="2">
    <source>
        <dbReference type="Proteomes" id="UP000315783"/>
    </source>
</evidence>
<dbReference type="AlphaFoldDB" id="A0A545UW24"/>
<keyword evidence="2" id="KW-1185">Reference proteome</keyword>